<dbReference type="PROSITE" id="PS50015">
    <property type="entry name" value="SAP_B"/>
    <property type="match status" value="1"/>
</dbReference>
<gene>
    <name evidence="4" type="ORF">KP79_PYT06341</name>
</gene>
<keyword evidence="2" id="KW-0732">Signal</keyword>
<comment type="caution">
    <text evidence="4">The sequence shown here is derived from an EMBL/GenBank/DDBJ whole genome shotgun (WGS) entry which is preliminary data.</text>
</comment>
<feature type="chain" id="PRO_5011967600" description="Saposin B-type domain-containing protein" evidence="2">
    <location>
        <begin position="20"/>
        <end position="180"/>
    </location>
</feature>
<evidence type="ECO:0000256" key="1">
    <source>
        <dbReference type="ARBA" id="ARBA00023157"/>
    </source>
</evidence>
<protein>
    <recommendedName>
        <fullName evidence="3">Saposin B-type domain-containing protein</fullName>
    </recommendedName>
</protein>
<keyword evidence="5" id="KW-1185">Reference proteome</keyword>
<name>A0A210QLG2_MIZYE</name>
<feature type="domain" description="Saposin B-type" evidence="3">
    <location>
        <begin position="29"/>
        <end position="134"/>
    </location>
</feature>
<accession>A0A210QLG2</accession>
<dbReference type="OrthoDB" id="6064550at2759"/>
<dbReference type="InterPro" id="IPR008139">
    <property type="entry name" value="SaposinB_dom"/>
</dbReference>
<dbReference type="EMBL" id="NEDP02003067">
    <property type="protein sequence ID" value="OWF49579.1"/>
    <property type="molecule type" value="Genomic_DNA"/>
</dbReference>
<evidence type="ECO:0000313" key="5">
    <source>
        <dbReference type="Proteomes" id="UP000242188"/>
    </source>
</evidence>
<sequence>MENMYKILVIFVAVCFAKAHDPLPEDLSEEMYCAGCKATVKELGRALQYHTSEKMEKRVSDLLGQVCDEERFLSYEYSVKKLVKACEHLVQNHQDDLVPLLRDYYSKKSRKGHSYLHIAHIVCNKETFACGGGEEEGEEDPKKGKVIYNDDTDDFDIHFGDNVKMVKPVREFDSPKRDEL</sequence>
<dbReference type="Proteomes" id="UP000242188">
    <property type="component" value="Unassembled WGS sequence"/>
</dbReference>
<dbReference type="Gene3D" id="1.10.225.10">
    <property type="entry name" value="Saposin-like"/>
    <property type="match status" value="1"/>
</dbReference>
<feature type="signal peptide" evidence="2">
    <location>
        <begin position="1"/>
        <end position="19"/>
    </location>
</feature>
<keyword evidence="1" id="KW-1015">Disulfide bond</keyword>
<reference evidence="4 5" key="1">
    <citation type="journal article" date="2017" name="Nat. Ecol. Evol.">
        <title>Scallop genome provides insights into evolution of bilaterian karyotype and development.</title>
        <authorList>
            <person name="Wang S."/>
            <person name="Zhang J."/>
            <person name="Jiao W."/>
            <person name="Li J."/>
            <person name="Xun X."/>
            <person name="Sun Y."/>
            <person name="Guo X."/>
            <person name="Huan P."/>
            <person name="Dong B."/>
            <person name="Zhang L."/>
            <person name="Hu X."/>
            <person name="Sun X."/>
            <person name="Wang J."/>
            <person name="Zhao C."/>
            <person name="Wang Y."/>
            <person name="Wang D."/>
            <person name="Huang X."/>
            <person name="Wang R."/>
            <person name="Lv J."/>
            <person name="Li Y."/>
            <person name="Zhang Z."/>
            <person name="Liu B."/>
            <person name="Lu W."/>
            <person name="Hui Y."/>
            <person name="Liang J."/>
            <person name="Zhou Z."/>
            <person name="Hou R."/>
            <person name="Li X."/>
            <person name="Liu Y."/>
            <person name="Li H."/>
            <person name="Ning X."/>
            <person name="Lin Y."/>
            <person name="Zhao L."/>
            <person name="Xing Q."/>
            <person name="Dou J."/>
            <person name="Li Y."/>
            <person name="Mao J."/>
            <person name="Guo H."/>
            <person name="Dou H."/>
            <person name="Li T."/>
            <person name="Mu C."/>
            <person name="Jiang W."/>
            <person name="Fu Q."/>
            <person name="Fu X."/>
            <person name="Miao Y."/>
            <person name="Liu J."/>
            <person name="Yu Q."/>
            <person name="Li R."/>
            <person name="Liao H."/>
            <person name="Li X."/>
            <person name="Kong Y."/>
            <person name="Jiang Z."/>
            <person name="Chourrout D."/>
            <person name="Li R."/>
            <person name="Bao Z."/>
        </authorList>
    </citation>
    <scope>NUCLEOTIDE SEQUENCE [LARGE SCALE GENOMIC DNA]</scope>
    <source>
        <strain evidence="4 5">PY_sf001</strain>
    </source>
</reference>
<evidence type="ECO:0000259" key="3">
    <source>
        <dbReference type="PROSITE" id="PS50015"/>
    </source>
</evidence>
<dbReference type="AlphaFoldDB" id="A0A210QLG2"/>
<evidence type="ECO:0000256" key="2">
    <source>
        <dbReference type="SAM" id="SignalP"/>
    </source>
</evidence>
<proteinExistence type="predicted"/>
<organism evidence="4 5">
    <name type="scientific">Mizuhopecten yessoensis</name>
    <name type="common">Japanese scallop</name>
    <name type="synonym">Patinopecten yessoensis</name>
    <dbReference type="NCBI Taxonomy" id="6573"/>
    <lineage>
        <taxon>Eukaryota</taxon>
        <taxon>Metazoa</taxon>
        <taxon>Spiralia</taxon>
        <taxon>Lophotrochozoa</taxon>
        <taxon>Mollusca</taxon>
        <taxon>Bivalvia</taxon>
        <taxon>Autobranchia</taxon>
        <taxon>Pteriomorphia</taxon>
        <taxon>Pectinida</taxon>
        <taxon>Pectinoidea</taxon>
        <taxon>Pectinidae</taxon>
        <taxon>Mizuhopecten</taxon>
    </lineage>
</organism>
<evidence type="ECO:0000313" key="4">
    <source>
        <dbReference type="EMBL" id="OWF49579.1"/>
    </source>
</evidence>